<evidence type="ECO:0000313" key="2">
    <source>
        <dbReference type="EMBL" id="EGF11850.1"/>
    </source>
</evidence>
<sequence length="46" mass="5010">MQRVRRSHARIFSGSAVGLSGEKARGRLKTGFSDGLSKRPLHCARA</sequence>
<dbReference type="EMBL" id="AFAY01000007">
    <property type="protein sequence ID" value="EGF11850.1"/>
    <property type="molecule type" value="Genomic_DNA"/>
</dbReference>
<dbReference type="HOGENOM" id="CLU_3186185_0_0_4"/>
<evidence type="ECO:0000313" key="3">
    <source>
        <dbReference type="Proteomes" id="UP000004105"/>
    </source>
</evidence>
<name>F2B9T3_9NEIS</name>
<evidence type="ECO:0000256" key="1">
    <source>
        <dbReference type="SAM" id="MobiDB-lite"/>
    </source>
</evidence>
<protein>
    <submittedName>
        <fullName evidence="2">Uncharacterized protein</fullName>
    </submittedName>
</protein>
<dbReference type="Proteomes" id="UP000004105">
    <property type="component" value="Unassembled WGS sequence"/>
</dbReference>
<comment type="caution">
    <text evidence="2">The sequence shown here is derived from an EMBL/GenBank/DDBJ whole genome shotgun (WGS) entry which is preliminary data.</text>
</comment>
<proteinExistence type="predicted"/>
<organism evidence="2 3">
    <name type="scientific">Neisseria bacilliformis ATCC BAA-1200</name>
    <dbReference type="NCBI Taxonomy" id="888742"/>
    <lineage>
        <taxon>Bacteria</taxon>
        <taxon>Pseudomonadati</taxon>
        <taxon>Pseudomonadota</taxon>
        <taxon>Betaproteobacteria</taxon>
        <taxon>Neisseriales</taxon>
        <taxon>Neisseriaceae</taxon>
        <taxon>Neisseria</taxon>
    </lineage>
</organism>
<feature type="region of interest" description="Disordered" evidence="1">
    <location>
        <begin position="23"/>
        <end position="46"/>
    </location>
</feature>
<accession>F2B9T3</accession>
<dbReference type="AlphaFoldDB" id="F2B9T3"/>
<reference evidence="2 3" key="1">
    <citation type="submission" date="2011-02" db="EMBL/GenBank/DDBJ databases">
        <authorList>
            <person name="Muzny D."/>
            <person name="Qin X."/>
            <person name="Deng J."/>
            <person name="Jiang H."/>
            <person name="Liu Y."/>
            <person name="Qu J."/>
            <person name="Song X.-Z."/>
            <person name="Zhang L."/>
            <person name="Thornton R."/>
            <person name="Coyle M."/>
            <person name="Francisco L."/>
            <person name="Jackson L."/>
            <person name="Javaid M."/>
            <person name="Korchina V."/>
            <person name="Kovar C."/>
            <person name="Mata R."/>
            <person name="Mathew T."/>
            <person name="Ngo R."/>
            <person name="Nguyen L."/>
            <person name="Nguyen N."/>
            <person name="Okwuonu G."/>
            <person name="Ongeri F."/>
            <person name="Pham C."/>
            <person name="Simmons D."/>
            <person name="Wilczek-Boney K."/>
            <person name="Hale W."/>
            <person name="Jakkamsetti A."/>
            <person name="Pham P."/>
            <person name="Ruth R."/>
            <person name="San Lucas F."/>
            <person name="Warren J."/>
            <person name="Zhang J."/>
            <person name="Zhao Z."/>
            <person name="Zhou C."/>
            <person name="Zhu D."/>
            <person name="Lee S."/>
            <person name="Bess C."/>
            <person name="Blankenburg K."/>
            <person name="Forbes L."/>
            <person name="Fu Q."/>
            <person name="Gubbala S."/>
            <person name="Hirani K."/>
            <person name="Jayaseelan J.C."/>
            <person name="Lara F."/>
            <person name="Munidasa M."/>
            <person name="Palculict T."/>
            <person name="Patil S."/>
            <person name="Pu L.-L."/>
            <person name="Saada N."/>
            <person name="Tang L."/>
            <person name="Weissenberger G."/>
            <person name="Zhu Y."/>
            <person name="Hemphill L."/>
            <person name="Shang Y."/>
            <person name="Youmans B."/>
            <person name="Ayvaz T."/>
            <person name="Ross M."/>
            <person name="Santibanez J."/>
            <person name="Aqrawi P."/>
            <person name="Gross S."/>
            <person name="Joshi V."/>
            <person name="Fowler G."/>
            <person name="Nazareth L."/>
            <person name="Reid J."/>
            <person name="Worley K."/>
            <person name="Petrosino J."/>
            <person name="Highlander S."/>
            <person name="Gibbs R."/>
        </authorList>
    </citation>
    <scope>NUCLEOTIDE SEQUENCE [LARGE SCALE GENOMIC DNA]</scope>
    <source>
        <strain evidence="2 3">ATCC BAA-1200</strain>
    </source>
</reference>
<gene>
    <name evidence="2" type="ORF">HMPREF9123_0487</name>
</gene>
<keyword evidence="3" id="KW-1185">Reference proteome</keyword>